<dbReference type="AlphaFoldDB" id="A0A644XNX0"/>
<feature type="transmembrane region" description="Helical" evidence="7">
    <location>
        <begin position="249"/>
        <end position="276"/>
    </location>
</feature>
<feature type="domain" description="ABC transmembrane type-1" evidence="8">
    <location>
        <begin position="83"/>
        <end position="279"/>
    </location>
</feature>
<evidence type="ECO:0000256" key="6">
    <source>
        <dbReference type="ARBA" id="ARBA00023136"/>
    </source>
</evidence>
<dbReference type="CDD" id="cd06261">
    <property type="entry name" value="TM_PBP2"/>
    <property type="match status" value="1"/>
</dbReference>
<dbReference type="Pfam" id="PF00528">
    <property type="entry name" value="BPD_transp_1"/>
    <property type="match status" value="1"/>
</dbReference>
<dbReference type="InterPro" id="IPR000515">
    <property type="entry name" value="MetI-like"/>
</dbReference>
<comment type="caution">
    <text evidence="9">The sequence shown here is derived from an EMBL/GenBank/DDBJ whole genome shotgun (WGS) entry which is preliminary data.</text>
</comment>
<dbReference type="EMBL" id="VSSQ01002806">
    <property type="protein sequence ID" value="MPM17491.1"/>
    <property type="molecule type" value="Genomic_DNA"/>
</dbReference>
<protein>
    <submittedName>
        <fullName evidence="9">Nickel transport system permease protein NikB</fullName>
    </submittedName>
</protein>
<keyword evidence="5 7" id="KW-1133">Transmembrane helix</keyword>
<name>A0A644XNX0_9ZZZZ</name>
<sequence length="297" mass="32235">MAGVSILSFLLIAISNTDPAEVIARRGTAGATVEMIETVRVQLGLDKPLYLRYLQWLGGLFTGNIGISIFSFRPINQDLAAYLPTTLRLTGLSLVWVIVISIPVSLLCALRKNSVFDHITRGVTILGICLPTFWLGFLLLLAFAVKLPIFTVAPSPGIRGLLLPSFALAVPVICSFIRLFRSALLSELGRDYVVYARTRGLSPKRILLCHVMRNALPPLITLFCQYLGYLIAGSAVVENVFSLSGIGSYLISCVLAADATAVATCIMVIAAVFVLANLAGDVINRMLCPWMMRETND</sequence>
<dbReference type="Gene3D" id="1.10.3720.10">
    <property type="entry name" value="MetI-like"/>
    <property type="match status" value="1"/>
</dbReference>
<feature type="transmembrane region" description="Helical" evidence="7">
    <location>
        <begin position="122"/>
        <end position="145"/>
    </location>
</feature>
<dbReference type="GO" id="GO:0005886">
    <property type="term" value="C:plasma membrane"/>
    <property type="evidence" value="ECO:0007669"/>
    <property type="project" value="UniProtKB-SubCell"/>
</dbReference>
<dbReference type="InterPro" id="IPR045621">
    <property type="entry name" value="BPD_transp_1_N"/>
</dbReference>
<reference evidence="9" key="1">
    <citation type="submission" date="2019-08" db="EMBL/GenBank/DDBJ databases">
        <authorList>
            <person name="Kucharzyk K."/>
            <person name="Murdoch R.W."/>
            <person name="Higgins S."/>
            <person name="Loffler F."/>
        </authorList>
    </citation>
    <scope>NUCLEOTIDE SEQUENCE</scope>
</reference>
<feature type="transmembrane region" description="Helical" evidence="7">
    <location>
        <begin position="215"/>
        <end position="237"/>
    </location>
</feature>
<keyword evidence="6 7" id="KW-0472">Membrane</keyword>
<evidence type="ECO:0000256" key="4">
    <source>
        <dbReference type="ARBA" id="ARBA00022692"/>
    </source>
</evidence>
<feature type="transmembrane region" description="Helical" evidence="7">
    <location>
        <begin position="157"/>
        <end position="180"/>
    </location>
</feature>
<keyword evidence="3" id="KW-1003">Cell membrane</keyword>
<dbReference type="PANTHER" id="PTHR43163">
    <property type="entry name" value="DIPEPTIDE TRANSPORT SYSTEM PERMEASE PROTEIN DPPB-RELATED"/>
    <property type="match status" value="1"/>
</dbReference>
<evidence type="ECO:0000256" key="1">
    <source>
        <dbReference type="ARBA" id="ARBA00004651"/>
    </source>
</evidence>
<keyword evidence="4 7" id="KW-0812">Transmembrane</keyword>
<evidence type="ECO:0000256" key="5">
    <source>
        <dbReference type="ARBA" id="ARBA00022989"/>
    </source>
</evidence>
<feature type="transmembrane region" description="Helical" evidence="7">
    <location>
        <begin position="89"/>
        <end position="110"/>
    </location>
</feature>
<dbReference type="InterPro" id="IPR035906">
    <property type="entry name" value="MetI-like_sf"/>
</dbReference>
<comment type="subcellular location">
    <subcellularLocation>
        <location evidence="1">Cell membrane</location>
        <topology evidence="1">Multi-pass membrane protein</topology>
    </subcellularLocation>
</comment>
<organism evidence="9">
    <name type="scientific">bioreactor metagenome</name>
    <dbReference type="NCBI Taxonomy" id="1076179"/>
    <lineage>
        <taxon>unclassified sequences</taxon>
        <taxon>metagenomes</taxon>
        <taxon>ecological metagenomes</taxon>
    </lineage>
</organism>
<dbReference type="PROSITE" id="PS50928">
    <property type="entry name" value="ABC_TM1"/>
    <property type="match status" value="1"/>
</dbReference>
<dbReference type="SUPFAM" id="SSF161098">
    <property type="entry name" value="MetI-like"/>
    <property type="match status" value="1"/>
</dbReference>
<dbReference type="PANTHER" id="PTHR43163:SF6">
    <property type="entry name" value="DIPEPTIDE TRANSPORT SYSTEM PERMEASE PROTEIN DPPB-RELATED"/>
    <property type="match status" value="1"/>
</dbReference>
<evidence type="ECO:0000259" key="8">
    <source>
        <dbReference type="PROSITE" id="PS50928"/>
    </source>
</evidence>
<accession>A0A644XNX0</accession>
<proteinExistence type="predicted"/>
<keyword evidence="2" id="KW-0813">Transport</keyword>
<evidence type="ECO:0000256" key="2">
    <source>
        <dbReference type="ARBA" id="ARBA00022448"/>
    </source>
</evidence>
<evidence type="ECO:0000313" key="9">
    <source>
        <dbReference type="EMBL" id="MPM17491.1"/>
    </source>
</evidence>
<dbReference type="Pfam" id="PF19300">
    <property type="entry name" value="BPD_transp_1_N"/>
    <property type="match status" value="1"/>
</dbReference>
<gene>
    <name evidence="9" type="primary">nikB_4</name>
    <name evidence="9" type="ORF">SDC9_63886</name>
</gene>
<evidence type="ECO:0000256" key="7">
    <source>
        <dbReference type="SAM" id="Phobius"/>
    </source>
</evidence>
<dbReference type="GO" id="GO:0055085">
    <property type="term" value="P:transmembrane transport"/>
    <property type="evidence" value="ECO:0007669"/>
    <property type="project" value="InterPro"/>
</dbReference>
<evidence type="ECO:0000256" key="3">
    <source>
        <dbReference type="ARBA" id="ARBA00022475"/>
    </source>
</evidence>